<evidence type="ECO:0000313" key="1">
    <source>
        <dbReference type="EMBL" id="CAB4040366.1"/>
    </source>
</evidence>
<dbReference type="EMBL" id="CACRXK020026692">
    <property type="protein sequence ID" value="CAB4040366.1"/>
    <property type="molecule type" value="Genomic_DNA"/>
</dbReference>
<protein>
    <submittedName>
        <fullName evidence="1">Uncharacterized protein</fullName>
    </submittedName>
</protein>
<dbReference type="AlphaFoldDB" id="A0A6S7K4K9"/>
<comment type="caution">
    <text evidence="1">The sequence shown here is derived from an EMBL/GenBank/DDBJ whole genome shotgun (WGS) entry which is preliminary data.</text>
</comment>
<sequence length="323" mass="36739">MPNVIRTVTRSTMINQYLMFCKEENVEPLSRATLFRILQVREASQQKSLCGVDNTAADGSAGFKKLCKIVDDLQELGQDDNWSKAIKKSLLDGKRYLKTQYRNHCQESESPCPGHCLKFGLSDPKNADLKETCAHEHTTRCNQCDNISTCTNKIERAIKHEGLTFYSQEQQEDIVSDFEQAVKARKAHVMRTTNQERAKQDVLAKLDSSSRAGEVIRNTTFPHCEDNYTAVSCIQGGRENILFPTLWIQIHLSRTGNAAFTFSFHIEMKVVVLFRRWEATFYSIRESDLNSVVGKFFDVVVSFSNIPIIPKDGRCVYVQLGCM</sequence>
<keyword evidence="2" id="KW-1185">Reference proteome</keyword>
<proteinExistence type="predicted"/>
<accession>A0A6S7K4K9</accession>
<dbReference type="Proteomes" id="UP001152795">
    <property type="component" value="Unassembled WGS sequence"/>
</dbReference>
<name>A0A6S7K4K9_PARCT</name>
<reference evidence="1" key="1">
    <citation type="submission" date="2020-04" db="EMBL/GenBank/DDBJ databases">
        <authorList>
            <person name="Alioto T."/>
            <person name="Alioto T."/>
            <person name="Gomez Garrido J."/>
        </authorList>
    </citation>
    <scope>NUCLEOTIDE SEQUENCE</scope>
    <source>
        <strain evidence="1">A484AB</strain>
    </source>
</reference>
<feature type="non-terminal residue" evidence="1">
    <location>
        <position position="323"/>
    </location>
</feature>
<evidence type="ECO:0000313" key="2">
    <source>
        <dbReference type="Proteomes" id="UP001152795"/>
    </source>
</evidence>
<organism evidence="1 2">
    <name type="scientific">Paramuricea clavata</name>
    <name type="common">Red gorgonian</name>
    <name type="synonym">Violescent sea-whip</name>
    <dbReference type="NCBI Taxonomy" id="317549"/>
    <lineage>
        <taxon>Eukaryota</taxon>
        <taxon>Metazoa</taxon>
        <taxon>Cnidaria</taxon>
        <taxon>Anthozoa</taxon>
        <taxon>Octocorallia</taxon>
        <taxon>Malacalcyonacea</taxon>
        <taxon>Plexauridae</taxon>
        <taxon>Paramuricea</taxon>
    </lineage>
</organism>
<gene>
    <name evidence="1" type="ORF">PACLA_8A054340</name>
</gene>
<dbReference type="OrthoDB" id="5988278at2759"/>